<keyword evidence="1" id="KW-0472">Membrane</keyword>
<sequence>MDLVHQIEQLETVQFAKKIYDLTSYCSDKCLDYYFVFFVLLDQVDSSETRGSETGAFSVGLSALLLPPALISLYLVRDYQAHVRHVDKYIPKLSAKIVANERIDDDFTAPRVIASKAIYKRNTILCSLLSPAFGIIPLLFPNLLLLPENLVDGRIPGLKAVSNAIKSAYAYISFAFGSFPLLVLQLKSEGRLAEESLSWLYMAKMATGLLLASISHGARILATLYNTSMSETGTAFHPPISKKSE</sequence>
<keyword evidence="1" id="KW-1133">Transmembrane helix</keyword>
<feature type="transmembrane region" description="Helical" evidence="1">
    <location>
        <begin position="55"/>
        <end position="76"/>
    </location>
</feature>
<accession>A0A9W7FB20</accession>
<protein>
    <submittedName>
        <fullName evidence="2">Uncharacterized protein</fullName>
    </submittedName>
</protein>
<evidence type="ECO:0000313" key="3">
    <source>
        <dbReference type="Proteomes" id="UP001165122"/>
    </source>
</evidence>
<feature type="transmembrane region" description="Helical" evidence="1">
    <location>
        <begin position="164"/>
        <end position="184"/>
    </location>
</feature>
<feature type="transmembrane region" description="Helical" evidence="1">
    <location>
        <begin position="124"/>
        <end position="144"/>
    </location>
</feature>
<evidence type="ECO:0000256" key="1">
    <source>
        <dbReference type="SAM" id="Phobius"/>
    </source>
</evidence>
<evidence type="ECO:0000313" key="2">
    <source>
        <dbReference type="EMBL" id="GMI08629.1"/>
    </source>
</evidence>
<reference evidence="3" key="1">
    <citation type="journal article" date="2023" name="Commun. Biol.">
        <title>Genome analysis of Parmales, the sister group of diatoms, reveals the evolutionary specialization of diatoms from phago-mixotrophs to photoautotrophs.</title>
        <authorList>
            <person name="Ban H."/>
            <person name="Sato S."/>
            <person name="Yoshikawa S."/>
            <person name="Yamada K."/>
            <person name="Nakamura Y."/>
            <person name="Ichinomiya M."/>
            <person name="Sato N."/>
            <person name="Blanc-Mathieu R."/>
            <person name="Endo H."/>
            <person name="Kuwata A."/>
            <person name="Ogata H."/>
        </authorList>
    </citation>
    <scope>NUCLEOTIDE SEQUENCE [LARGE SCALE GENOMIC DNA]</scope>
    <source>
        <strain evidence="3">NIES 3700</strain>
    </source>
</reference>
<dbReference type="Proteomes" id="UP001165122">
    <property type="component" value="Unassembled WGS sequence"/>
</dbReference>
<keyword evidence="3" id="KW-1185">Reference proteome</keyword>
<comment type="caution">
    <text evidence="2">The sequence shown here is derived from an EMBL/GenBank/DDBJ whole genome shotgun (WGS) entry which is preliminary data.</text>
</comment>
<dbReference type="AlphaFoldDB" id="A0A9W7FB20"/>
<name>A0A9W7FB20_9STRA</name>
<keyword evidence="1" id="KW-0812">Transmembrane</keyword>
<dbReference type="EMBL" id="BRXW01000127">
    <property type="protein sequence ID" value="GMI08629.1"/>
    <property type="molecule type" value="Genomic_DNA"/>
</dbReference>
<proteinExistence type="predicted"/>
<organism evidence="2 3">
    <name type="scientific">Triparma laevis f. longispina</name>
    <dbReference type="NCBI Taxonomy" id="1714387"/>
    <lineage>
        <taxon>Eukaryota</taxon>
        <taxon>Sar</taxon>
        <taxon>Stramenopiles</taxon>
        <taxon>Ochrophyta</taxon>
        <taxon>Bolidophyceae</taxon>
        <taxon>Parmales</taxon>
        <taxon>Triparmaceae</taxon>
        <taxon>Triparma</taxon>
    </lineage>
</organism>
<gene>
    <name evidence="2" type="ORF">TrLO_g12639</name>
</gene>